<sequence>MHFPRILSGRGQYTQHLPPWSGALWLGAAALITIDHIYCSTLHNRGIISTGPSYAAATQRILALMVEFCLMASNTSVIYHVSRVLASRKTRQNHSIFAYLVPMIVLLIITGINVILTTIPLIAPSAVVTVSAPSSTDSAPVLYNYSPSLTMLGFAVPLSLVGLCVLAGGILIWAFGPSSYGDDRSDLYDMAWQTPSVRVQV</sequence>
<proteinExistence type="predicted"/>
<feature type="transmembrane region" description="Helical" evidence="1">
    <location>
        <begin position="151"/>
        <end position="175"/>
    </location>
</feature>
<reference evidence="2" key="3">
    <citation type="submission" date="2021-01" db="EMBL/GenBank/DDBJ databases">
        <authorList>
            <person name="Kaushik A."/>
        </authorList>
    </citation>
    <scope>NUCLEOTIDE SEQUENCE</scope>
    <source>
        <strain evidence="2">AG1-1A</strain>
    </source>
</reference>
<dbReference type="Proteomes" id="UP000602905">
    <property type="component" value="Unassembled WGS sequence"/>
</dbReference>
<dbReference type="EMBL" id="JACYCC010000037">
    <property type="protein sequence ID" value="KAF8679634.1"/>
    <property type="molecule type" value="Genomic_DNA"/>
</dbReference>
<protein>
    <recommendedName>
        <fullName evidence="7">Transmembrane protein</fullName>
    </recommendedName>
</protein>
<evidence type="ECO:0000256" key="1">
    <source>
        <dbReference type="SAM" id="Phobius"/>
    </source>
</evidence>
<dbReference type="EMBL" id="CP059661">
    <property type="protein sequence ID" value="QRW19540.1"/>
    <property type="molecule type" value="Genomic_DNA"/>
</dbReference>
<organism evidence="3 6">
    <name type="scientific">Rhizoctonia solani</name>
    <dbReference type="NCBI Taxonomy" id="456999"/>
    <lineage>
        <taxon>Eukaryota</taxon>
        <taxon>Fungi</taxon>
        <taxon>Dikarya</taxon>
        <taxon>Basidiomycota</taxon>
        <taxon>Agaricomycotina</taxon>
        <taxon>Agaricomycetes</taxon>
        <taxon>Cantharellales</taxon>
        <taxon>Ceratobasidiaceae</taxon>
        <taxon>Rhizoctonia</taxon>
    </lineage>
</organism>
<dbReference type="Proteomes" id="UP000663840">
    <property type="component" value="Unassembled WGS sequence"/>
</dbReference>
<gene>
    <name evidence="2" type="ORF">RDB_LOCUS131587</name>
    <name evidence="5" type="ORF">RhiXN_00946</name>
    <name evidence="4" type="ORF">RHS03_03677</name>
    <name evidence="3" type="ORF">RHS04_04078</name>
</gene>
<feature type="transmembrane region" description="Helical" evidence="1">
    <location>
        <begin position="96"/>
        <end position="123"/>
    </location>
</feature>
<evidence type="ECO:0008006" key="7">
    <source>
        <dbReference type="Google" id="ProtNLM"/>
    </source>
</evidence>
<evidence type="ECO:0000313" key="4">
    <source>
        <dbReference type="EMBL" id="KAF8707553.1"/>
    </source>
</evidence>
<evidence type="ECO:0000313" key="5">
    <source>
        <dbReference type="EMBL" id="QRW19540.1"/>
    </source>
</evidence>
<dbReference type="Proteomes" id="UP000650582">
    <property type="component" value="Unassembled WGS sequence"/>
</dbReference>
<reference evidence="3" key="2">
    <citation type="submission" date="2020-09" db="EMBL/GenBank/DDBJ databases">
        <title>Comparative genome analyses of four rice-infecting Rhizoctonia solani isolates reveal extensive enrichment of homogalacturonan modification genes.</title>
        <authorList>
            <person name="Lee D.-Y."/>
            <person name="Jeon J."/>
            <person name="Kim K.-T."/>
            <person name="Cheong K."/>
            <person name="Song H."/>
            <person name="Choi G."/>
            <person name="Ko J."/>
            <person name="Opiyo S.O."/>
            <person name="Zuo S."/>
            <person name="Madhav S."/>
            <person name="Lee Y.-H."/>
            <person name="Wang G.-L."/>
        </authorList>
    </citation>
    <scope>NUCLEOTIDE SEQUENCE</scope>
    <source>
        <strain evidence="4">AG1-IA WGL</strain>
        <strain evidence="3">AG1-IA YN-7</strain>
    </source>
</reference>
<evidence type="ECO:0000313" key="3">
    <source>
        <dbReference type="EMBL" id="KAF8679634.1"/>
    </source>
</evidence>
<accession>A0A8H7LK62</accession>
<dbReference type="AlphaFoldDB" id="A0A8H7LK62"/>
<dbReference type="OrthoDB" id="3225404at2759"/>
<name>A0A8H7LK62_9AGAM</name>
<dbReference type="EMBL" id="JACYCD010000049">
    <property type="protein sequence ID" value="KAF8707553.1"/>
    <property type="molecule type" value="Genomic_DNA"/>
</dbReference>
<reference evidence="5" key="1">
    <citation type="submission" date="2020-05" db="EMBL/GenBank/DDBJ databases">
        <title>Evolutionary and genomic comparisons of hybrid uninucleate and nonhybrid Rhizoctonia fungi.</title>
        <authorList>
            <person name="Li C."/>
            <person name="Chen X."/>
        </authorList>
    </citation>
    <scope>NUCLEOTIDE SEQUENCE</scope>
    <source>
        <strain evidence="5">AG-1 IA</strain>
    </source>
</reference>
<keyword evidence="1" id="KW-0472">Membrane</keyword>
<keyword evidence="1" id="KW-1133">Transmembrane helix</keyword>
<dbReference type="Proteomes" id="UP000650533">
    <property type="component" value="Chromosome 4"/>
</dbReference>
<dbReference type="EMBL" id="CAJMWR010004040">
    <property type="protein sequence ID" value="CAE6480216.1"/>
    <property type="molecule type" value="Genomic_DNA"/>
</dbReference>
<keyword evidence="1" id="KW-0812">Transmembrane</keyword>
<evidence type="ECO:0000313" key="2">
    <source>
        <dbReference type="EMBL" id="CAE6480216.1"/>
    </source>
</evidence>
<evidence type="ECO:0000313" key="6">
    <source>
        <dbReference type="Proteomes" id="UP000650582"/>
    </source>
</evidence>